<keyword evidence="3" id="KW-1185">Reference proteome</keyword>
<organism evidence="2 3">
    <name type="scientific">Phytoactinopolyspora halotolerans</name>
    <dbReference type="NCBI Taxonomy" id="1981512"/>
    <lineage>
        <taxon>Bacteria</taxon>
        <taxon>Bacillati</taxon>
        <taxon>Actinomycetota</taxon>
        <taxon>Actinomycetes</taxon>
        <taxon>Jiangellales</taxon>
        <taxon>Jiangellaceae</taxon>
        <taxon>Phytoactinopolyspora</taxon>
    </lineage>
</organism>
<dbReference type="AlphaFoldDB" id="A0A6L9SC79"/>
<dbReference type="PANTHER" id="PTHR43649">
    <property type="entry name" value="ARABINOSE-BINDING PROTEIN-RELATED"/>
    <property type="match status" value="1"/>
</dbReference>
<feature type="signal peptide" evidence="1">
    <location>
        <begin position="1"/>
        <end position="19"/>
    </location>
</feature>
<reference evidence="2 3" key="1">
    <citation type="submission" date="2020-02" db="EMBL/GenBank/DDBJ databases">
        <authorList>
            <person name="Li X.-J."/>
            <person name="Han X.-M."/>
        </authorList>
    </citation>
    <scope>NUCLEOTIDE SEQUENCE [LARGE SCALE GENOMIC DNA]</scope>
    <source>
        <strain evidence="2 3">CCTCC AB 2017055</strain>
    </source>
</reference>
<comment type="caution">
    <text evidence="2">The sequence shown here is derived from an EMBL/GenBank/DDBJ whole genome shotgun (WGS) entry which is preliminary data.</text>
</comment>
<gene>
    <name evidence="2" type="ORF">G1H10_18665</name>
</gene>
<sequence length="453" mass="49292">MRLRAGLAASIAASMVIMAGCGSDSGEAEGGGSDTLRVVYQKFGNFTQADEHFTQVKQDFEAEHDGITVELVPIEASQNDYFTKLALMHGSESTAPDVMYEDTFMIKSDVDAGYLLPLDDYLAEWEDWDQFYDNAKNAGLGDDGSTYGVPMGTDTRALWYNTELFEQAGIPVPWEPTSWDDVLETARTLKQELPDVIPLNVYSGKAMGEASSMQGFEMLLYGTEDRLYDEESQKWVVGSQGFIDSLEFIRTIYDEGLAPTPQQALDPNLGATVTSQWLPNGELAIALDGSWQAGNWLESGEAPWPGWNDVMANAAMPTQNGQDPGAVSMSGGWTLAVGAGSKAPDLAFEFITMALNKENSLSYDVEASQIAVRQDVAEDPEYTEANPSFEFFSEIVEFTHFRPATSDYPQISNEIQVAMESVMTGQQSPEEAAAAYDSAVERIVGPDGVVSAG</sequence>
<dbReference type="CDD" id="cd14750">
    <property type="entry name" value="PBP2_TMBP"/>
    <property type="match status" value="1"/>
</dbReference>
<dbReference type="InterPro" id="IPR050490">
    <property type="entry name" value="Bact_solute-bd_prot1"/>
</dbReference>
<dbReference type="Proteomes" id="UP000475214">
    <property type="component" value="Unassembled WGS sequence"/>
</dbReference>
<keyword evidence="1" id="KW-0732">Signal</keyword>
<dbReference type="Pfam" id="PF01547">
    <property type="entry name" value="SBP_bac_1"/>
    <property type="match status" value="1"/>
</dbReference>
<dbReference type="PROSITE" id="PS51257">
    <property type="entry name" value="PROKAR_LIPOPROTEIN"/>
    <property type="match status" value="1"/>
</dbReference>
<dbReference type="SUPFAM" id="SSF53850">
    <property type="entry name" value="Periplasmic binding protein-like II"/>
    <property type="match status" value="1"/>
</dbReference>
<feature type="chain" id="PRO_5039297558" evidence="1">
    <location>
        <begin position="20"/>
        <end position="453"/>
    </location>
</feature>
<dbReference type="RefSeq" id="WP_163740547.1">
    <property type="nucleotide sequence ID" value="NZ_JAAGOA010000013.1"/>
</dbReference>
<evidence type="ECO:0000313" key="2">
    <source>
        <dbReference type="EMBL" id="NEE02202.1"/>
    </source>
</evidence>
<dbReference type="EMBL" id="JAAGOA010000013">
    <property type="protein sequence ID" value="NEE02202.1"/>
    <property type="molecule type" value="Genomic_DNA"/>
</dbReference>
<evidence type="ECO:0000313" key="3">
    <source>
        <dbReference type="Proteomes" id="UP000475214"/>
    </source>
</evidence>
<dbReference type="PANTHER" id="PTHR43649:SF14">
    <property type="entry name" value="BLR3389 PROTEIN"/>
    <property type="match status" value="1"/>
</dbReference>
<protein>
    <submittedName>
        <fullName evidence="2">ABC transporter substrate-binding protein</fullName>
    </submittedName>
</protein>
<evidence type="ECO:0000256" key="1">
    <source>
        <dbReference type="SAM" id="SignalP"/>
    </source>
</evidence>
<name>A0A6L9SC79_9ACTN</name>
<dbReference type="InterPro" id="IPR006059">
    <property type="entry name" value="SBP"/>
</dbReference>
<proteinExistence type="predicted"/>
<accession>A0A6L9SC79</accession>
<dbReference type="Gene3D" id="3.40.190.10">
    <property type="entry name" value="Periplasmic binding protein-like II"/>
    <property type="match status" value="2"/>
</dbReference>